<dbReference type="GO" id="GO:0016787">
    <property type="term" value="F:hydrolase activity"/>
    <property type="evidence" value="ECO:0007669"/>
    <property type="project" value="UniProtKB-KW"/>
</dbReference>
<dbReference type="EMBL" id="QUSF01007173">
    <property type="protein sequence ID" value="RLV62482.1"/>
    <property type="molecule type" value="Genomic_DNA"/>
</dbReference>
<evidence type="ECO:0000256" key="7">
    <source>
        <dbReference type="ARBA" id="ARBA00022918"/>
    </source>
</evidence>
<dbReference type="OrthoDB" id="9381447at2759"/>
<dbReference type="InterPro" id="IPR003308">
    <property type="entry name" value="Integrase_Zn-bd_dom_N"/>
</dbReference>
<evidence type="ECO:0000256" key="8">
    <source>
        <dbReference type="PROSITE-ProRule" id="PRU00450"/>
    </source>
</evidence>
<feature type="domain" description="Integrase-type" evidence="10">
    <location>
        <begin position="10"/>
        <end position="51"/>
    </location>
</feature>
<dbReference type="Gene3D" id="3.30.420.10">
    <property type="entry name" value="Ribonuclease H-like superfamily/Ribonuclease H"/>
    <property type="match status" value="1"/>
</dbReference>
<dbReference type="GO" id="GO:0008270">
    <property type="term" value="F:zinc ion binding"/>
    <property type="evidence" value="ECO:0007669"/>
    <property type="project" value="UniProtKB-KW"/>
</dbReference>
<dbReference type="InterPro" id="IPR036397">
    <property type="entry name" value="RNaseH_sf"/>
</dbReference>
<reference evidence="11 12" key="1">
    <citation type="journal article" date="2018" name="Proc. R. Soc. B">
        <title>A non-coding region near Follistatin controls head colour polymorphism in the Gouldian finch.</title>
        <authorList>
            <person name="Toomey M.B."/>
            <person name="Marques C.I."/>
            <person name="Andrade P."/>
            <person name="Araujo P.M."/>
            <person name="Sabatino S."/>
            <person name="Gazda M.A."/>
            <person name="Afonso S."/>
            <person name="Lopes R.J."/>
            <person name="Corbo J.C."/>
            <person name="Carneiro M."/>
        </authorList>
    </citation>
    <scope>NUCLEOTIDE SEQUENCE [LARGE SCALE GENOMIC DNA]</scope>
    <source>
        <strain evidence="11">Red01</strain>
        <tissue evidence="11">Muscle</tissue>
    </source>
</reference>
<evidence type="ECO:0000256" key="1">
    <source>
        <dbReference type="ARBA" id="ARBA00022679"/>
    </source>
</evidence>
<feature type="non-terminal residue" evidence="11">
    <location>
        <position position="357"/>
    </location>
</feature>
<evidence type="ECO:0000256" key="2">
    <source>
        <dbReference type="ARBA" id="ARBA00022695"/>
    </source>
</evidence>
<evidence type="ECO:0000256" key="5">
    <source>
        <dbReference type="ARBA" id="ARBA00022759"/>
    </source>
</evidence>
<keyword evidence="8" id="KW-0863">Zinc-finger</keyword>
<keyword evidence="1" id="KW-0808">Transferase</keyword>
<dbReference type="SUPFAM" id="SSF46919">
    <property type="entry name" value="N-terminal Zn binding domain of HIV integrase"/>
    <property type="match status" value="1"/>
</dbReference>
<proteinExistence type="predicted"/>
<keyword evidence="3" id="KW-0540">Nuclease</keyword>
<dbReference type="InterPro" id="IPR017856">
    <property type="entry name" value="Integrase-like_N"/>
</dbReference>
<gene>
    <name evidence="11" type="ORF">DV515_00019270</name>
</gene>
<protein>
    <recommendedName>
        <fullName evidence="10">Integrase-type domain-containing protein</fullName>
    </recommendedName>
</protein>
<evidence type="ECO:0000313" key="12">
    <source>
        <dbReference type="Proteomes" id="UP000276834"/>
    </source>
</evidence>
<evidence type="ECO:0000313" key="11">
    <source>
        <dbReference type="EMBL" id="RLV62482.1"/>
    </source>
</evidence>
<dbReference type="AlphaFoldDB" id="A0A3L8Q5X8"/>
<evidence type="ECO:0000256" key="3">
    <source>
        <dbReference type="ARBA" id="ARBA00022722"/>
    </source>
</evidence>
<evidence type="ECO:0000256" key="6">
    <source>
        <dbReference type="ARBA" id="ARBA00022801"/>
    </source>
</evidence>
<feature type="non-terminal residue" evidence="11">
    <location>
        <position position="1"/>
    </location>
</feature>
<dbReference type="PANTHER" id="PTHR41694:SF3">
    <property type="entry name" value="RNA-DIRECTED DNA POLYMERASE-RELATED"/>
    <property type="match status" value="1"/>
</dbReference>
<keyword evidence="4" id="KW-0479">Metal-binding</keyword>
<sequence>APALLAPLPDKFEQAKVSHHKFHQNTPGLVRQFQLTRDQAKAIVATCPQCQNDQMPALSAGANPRGLHRCEELRRFLQQWGVEHITGIPHSPTGQAIVERTYQSLKKIIEHQRAAMKVESPHVQLAQALTIRAGNTGAGVCVYCHSYRVKMGSCKMDVPIYRQAGTSHTVQQVEDPWFGDTYPNSEFLPPRTVLVPGDFPPLLSLLEFPHPHWLIVCSFPWLPPQVKKRCTRVLRAFWADSPSVLLRRLLTPVTAVLHFPLLAQAGFRPTKQDLSPTHGHTAIERGFGCQPRLCQGASQQEGDGNSYQHRRGPHWSGRWGSGSQSESLGRGFSISVCHGGNESVEGSAVRHHQSDPK</sequence>
<organism evidence="11 12">
    <name type="scientific">Chloebia gouldiae</name>
    <name type="common">Gouldian finch</name>
    <name type="synonym">Erythrura gouldiae</name>
    <dbReference type="NCBI Taxonomy" id="44316"/>
    <lineage>
        <taxon>Eukaryota</taxon>
        <taxon>Metazoa</taxon>
        <taxon>Chordata</taxon>
        <taxon>Craniata</taxon>
        <taxon>Vertebrata</taxon>
        <taxon>Euteleostomi</taxon>
        <taxon>Archelosauria</taxon>
        <taxon>Archosauria</taxon>
        <taxon>Dinosauria</taxon>
        <taxon>Saurischia</taxon>
        <taxon>Theropoda</taxon>
        <taxon>Coelurosauria</taxon>
        <taxon>Aves</taxon>
        <taxon>Neognathae</taxon>
        <taxon>Neoaves</taxon>
        <taxon>Telluraves</taxon>
        <taxon>Australaves</taxon>
        <taxon>Passeriformes</taxon>
        <taxon>Passeroidea</taxon>
        <taxon>Passeridae</taxon>
        <taxon>Chloebia</taxon>
    </lineage>
</organism>
<accession>A0A3L8Q5X8</accession>
<keyword evidence="8" id="KW-0862">Zinc</keyword>
<feature type="compositionally biased region" description="Polar residues" evidence="9">
    <location>
        <begin position="296"/>
        <end position="307"/>
    </location>
</feature>
<name>A0A3L8Q5X8_CHLGU</name>
<keyword evidence="6" id="KW-0378">Hydrolase</keyword>
<dbReference type="SUPFAM" id="SSF53098">
    <property type="entry name" value="Ribonuclease H-like"/>
    <property type="match status" value="1"/>
</dbReference>
<dbReference type="GO" id="GO:0035613">
    <property type="term" value="F:RNA stem-loop binding"/>
    <property type="evidence" value="ECO:0007669"/>
    <property type="project" value="TreeGrafter"/>
</dbReference>
<dbReference type="PANTHER" id="PTHR41694">
    <property type="entry name" value="ENDOGENOUS RETROVIRUS GROUP K MEMBER POL PROTEIN"/>
    <property type="match status" value="1"/>
</dbReference>
<dbReference type="Gene3D" id="1.10.10.200">
    <property type="match status" value="1"/>
</dbReference>
<dbReference type="Pfam" id="PF02022">
    <property type="entry name" value="Integrase_Zn"/>
    <property type="match status" value="1"/>
</dbReference>
<evidence type="ECO:0000256" key="4">
    <source>
        <dbReference type="ARBA" id="ARBA00022723"/>
    </source>
</evidence>
<feature type="region of interest" description="Disordered" evidence="9">
    <location>
        <begin position="294"/>
        <end position="327"/>
    </location>
</feature>
<comment type="caution">
    <text evidence="11">The sequence shown here is derived from an EMBL/GenBank/DDBJ whole genome shotgun (WGS) entry which is preliminary data.</text>
</comment>
<keyword evidence="2" id="KW-0548">Nucleotidyltransferase</keyword>
<dbReference type="Proteomes" id="UP000276834">
    <property type="component" value="Unassembled WGS sequence"/>
</dbReference>
<dbReference type="GO" id="GO:0004519">
    <property type="term" value="F:endonuclease activity"/>
    <property type="evidence" value="ECO:0007669"/>
    <property type="project" value="UniProtKB-KW"/>
</dbReference>
<dbReference type="GO" id="GO:0003964">
    <property type="term" value="F:RNA-directed DNA polymerase activity"/>
    <property type="evidence" value="ECO:0007669"/>
    <property type="project" value="UniProtKB-KW"/>
</dbReference>
<dbReference type="InterPro" id="IPR012337">
    <property type="entry name" value="RNaseH-like_sf"/>
</dbReference>
<evidence type="ECO:0000256" key="9">
    <source>
        <dbReference type="SAM" id="MobiDB-lite"/>
    </source>
</evidence>
<keyword evidence="12" id="KW-1185">Reference proteome</keyword>
<keyword evidence="5" id="KW-0255">Endonuclease</keyword>
<evidence type="ECO:0000259" key="10">
    <source>
        <dbReference type="PROSITE" id="PS50876"/>
    </source>
</evidence>
<keyword evidence="7" id="KW-0695">RNA-directed DNA polymerase</keyword>
<dbReference type="PROSITE" id="PS50876">
    <property type="entry name" value="ZF_INTEGRASE"/>
    <property type="match status" value="1"/>
</dbReference>